<dbReference type="Gene3D" id="2.40.30.170">
    <property type="match status" value="1"/>
</dbReference>
<dbReference type="PANTHER" id="PTHR30469">
    <property type="entry name" value="MULTIDRUG RESISTANCE PROTEIN MDTA"/>
    <property type="match status" value="1"/>
</dbReference>
<dbReference type="InterPro" id="IPR006143">
    <property type="entry name" value="RND_pump_MFP"/>
</dbReference>
<feature type="domain" description="YknX-like C-terminal permuted SH3-like" evidence="3">
    <location>
        <begin position="280"/>
        <end position="346"/>
    </location>
</feature>
<dbReference type="Pfam" id="PF25989">
    <property type="entry name" value="YknX_C"/>
    <property type="match status" value="1"/>
</dbReference>
<dbReference type="Proteomes" id="UP001209229">
    <property type="component" value="Unassembled WGS sequence"/>
</dbReference>
<dbReference type="SUPFAM" id="SSF111369">
    <property type="entry name" value="HlyD-like secretion proteins"/>
    <property type="match status" value="1"/>
</dbReference>
<evidence type="ECO:0000259" key="3">
    <source>
        <dbReference type="Pfam" id="PF25989"/>
    </source>
</evidence>
<dbReference type="PANTHER" id="PTHR30469:SF33">
    <property type="entry name" value="SLR1207 PROTEIN"/>
    <property type="match status" value="1"/>
</dbReference>
<evidence type="ECO:0000313" key="4">
    <source>
        <dbReference type="EMBL" id="MCW3788643.1"/>
    </source>
</evidence>
<comment type="similarity">
    <text evidence="1">Belongs to the membrane fusion protein (MFP) (TC 8.A.1) family.</text>
</comment>
<dbReference type="GO" id="GO:1990281">
    <property type="term" value="C:efflux pump complex"/>
    <property type="evidence" value="ECO:0007669"/>
    <property type="project" value="TreeGrafter"/>
</dbReference>
<dbReference type="Pfam" id="PF25954">
    <property type="entry name" value="Beta-barrel_RND_2"/>
    <property type="match status" value="1"/>
</dbReference>
<organism evidence="4 5">
    <name type="scientific">Plebeiibacterium sediminum</name>
    <dbReference type="NCBI Taxonomy" id="2992112"/>
    <lineage>
        <taxon>Bacteria</taxon>
        <taxon>Pseudomonadati</taxon>
        <taxon>Bacteroidota</taxon>
        <taxon>Bacteroidia</taxon>
        <taxon>Marinilabiliales</taxon>
        <taxon>Marinilabiliaceae</taxon>
        <taxon>Plebeiibacterium</taxon>
    </lineage>
</organism>
<reference evidence="4" key="1">
    <citation type="submission" date="2022-10" db="EMBL/GenBank/DDBJ databases">
        <authorList>
            <person name="Yu W.X."/>
        </authorList>
    </citation>
    <scope>NUCLEOTIDE SEQUENCE</scope>
    <source>
        <strain evidence="4">AAT</strain>
    </source>
</reference>
<sequence length="351" mass="39738">MKYKNLILASISILLFSCNNQNQRFNVDVEVPVSVQEIEKDNIQEVFTATGTIQSEYAVTIQSEAQGDYYLQINPRTGKKYKMGDVVKQGELIISIKNLEYENDVNIEGAKIDLDISKMEYEKQVALYEKGGATMREKVNAHKTLVTAEKTYQNAELNLAKLSVKASFDGVITDLPYYSQGVKINQGEDVLQVMSYQEMIMDLMLPESQIGKVSLNQEALITNYSLPEDTLKGYLREISPAIDEESRTFKGRVYIKNADMKLRPGMFVKADVIVDRKDSVIVIPKDAILVRDNGKAVFIARGEEAQERMITTGMENEGRIEVVEGLNEEERLIIKGFETLKHRSKIKILNK</sequence>
<gene>
    <name evidence="4" type="ORF">OM075_19395</name>
</gene>
<keyword evidence="5" id="KW-1185">Reference proteome</keyword>
<dbReference type="NCBIfam" id="TIGR01730">
    <property type="entry name" value="RND_mfp"/>
    <property type="match status" value="1"/>
</dbReference>
<evidence type="ECO:0000259" key="2">
    <source>
        <dbReference type="Pfam" id="PF25954"/>
    </source>
</evidence>
<dbReference type="RefSeq" id="WP_301192201.1">
    <property type="nucleotide sequence ID" value="NZ_JAPDPJ010000060.1"/>
</dbReference>
<dbReference type="AlphaFoldDB" id="A0AAE3SHZ6"/>
<dbReference type="PROSITE" id="PS51257">
    <property type="entry name" value="PROKAR_LIPOPROTEIN"/>
    <property type="match status" value="1"/>
</dbReference>
<dbReference type="EMBL" id="JAPDPJ010000060">
    <property type="protein sequence ID" value="MCW3788643.1"/>
    <property type="molecule type" value="Genomic_DNA"/>
</dbReference>
<dbReference type="InterPro" id="IPR058792">
    <property type="entry name" value="Beta-barrel_RND_2"/>
</dbReference>
<name>A0AAE3SHZ6_9BACT</name>
<dbReference type="Gene3D" id="2.40.420.20">
    <property type="match status" value="1"/>
</dbReference>
<dbReference type="FunFam" id="2.40.30.170:FF:000010">
    <property type="entry name" value="Efflux RND transporter periplasmic adaptor subunit"/>
    <property type="match status" value="1"/>
</dbReference>
<accession>A0AAE3SHZ6</accession>
<dbReference type="InterPro" id="IPR058637">
    <property type="entry name" value="YknX-like_C"/>
</dbReference>
<proteinExistence type="inferred from homology"/>
<dbReference type="GO" id="GO:0015562">
    <property type="term" value="F:efflux transmembrane transporter activity"/>
    <property type="evidence" value="ECO:0007669"/>
    <property type="project" value="TreeGrafter"/>
</dbReference>
<evidence type="ECO:0000313" key="5">
    <source>
        <dbReference type="Proteomes" id="UP001209229"/>
    </source>
</evidence>
<evidence type="ECO:0000256" key="1">
    <source>
        <dbReference type="ARBA" id="ARBA00009477"/>
    </source>
</evidence>
<comment type="caution">
    <text evidence="4">The sequence shown here is derived from an EMBL/GenBank/DDBJ whole genome shotgun (WGS) entry which is preliminary data.</text>
</comment>
<protein>
    <submittedName>
        <fullName evidence="4">Efflux RND transporter periplasmic adaptor subunit</fullName>
    </submittedName>
</protein>
<feature type="domain" description="CusB-like beta-barrel" evidence="2">
    <location>
        <begin position="204"/>
        <end position="271"/>
    </location>
</feature>